<reference evidence="1 2" key="1">
    <citation type="submission" date="2024-02" db="EMBL/GenBank/DDBJ databases">
        <title>High-quality chromosome-scale genome assembly of Pensacola bahiagrass (Paspalum notatum Flugge var. saurae).</title>
        <authorList>
            <person name="Vega J.M."/>
            <person name="Podio M."/>
            <person name="Orjuela J."/>
            <person name="Siena L.A."/>
            <person name="Pessino S.C."/>
            <person name="Combes M.C."/>
            <person name="Mariac C."/>
            <person name="Albertini E."/>
            <person name="Pupilli F."/>
            <person name="Ortiz J.P.A."/>
            <person name="Leblanc O."/>
        </authorList>
    </citation>
    <scope>NUCLEOTIDE SEQUENCE [LARGE SCALE GENOMIC DNA]</scope>
    <source>
        <strain evidence="1">R1</strain>
        <tissue evidence="1">Leaf</tissue>
    </source>
</reference>
<gene>
    <name evidence="1" type="ORF">U9M48_010782</name>
</gene>
<dbReference type="AlphaFoldDB" id="A0AAQ3WGM0"/>
<accession>A0AAQ3WGM0</accession>
<sequence>MDQSMPPRNSVVEVEEPARGQASASIVHQAAPLGSSSCFRSQRHRLLCQLPSNLIYHPVYPDRNQQASTSSKGSAVR</sequence>
<evidence type="ECO:0000313" key="1">
    <source>
        <dbReference type="EMBL" id="WVZ60805.1"/>
    </source>
</evidence>
<dbReference type="Proteomes" id="UP001341281">
    <property type="component" value="Chromosome 02"/>
</dbReference>
<proteinExistence type="predicted"/>
<dbReference type="EMBL" id="CP144746">
    <property type="protein sequence ID" value="WVZ60805.1"/>
    <property type="molecule type" value="Genomic_DNA"/>
</dbReference>
<keyword evidence="2" id="KW-1185">Reference proteome</keyword>
<name>A0AAQ3WGM0_PASNO</name>
<organism evidence="1 2">
    <name type="scientific">Paspalum notatum var. saurae</name>
    <dbReference type="NCBI Taxonomy" id="547442"/>
    <lineage>
        <taxon>Eukaryota</taxon>
        <taxon>Viridiplantae</taxon>
        <taxon>Streptophyta</taxon>
        <taxon>Embryophyta</taxon>
        <taxon>Tracheophyta</taxon>
        <taxon>Spermatophyta</taxon>
        <taxon>Magnoliopsida</taxon>
        <taxon>Liliopsida</taxon>
        <taxon>Poales</taxon>
        <taxon>Poaceae</taxon>
        <taxon>PACMAD clade</taxon>
        <taxon>Panicoideae</taxon>
        <taxon>Andropogonodae</taxon>
        <taxon>Paspaleae</taxon>
        <taxon>Paspalinae</taxon>
        <taxon>Paspalum</taxon>
    </lineage>
</organism>
<protein>
    <submittedName>
        <fullName evidence="1">Uncharacterized protein</fullName>
    </submittedName>
</protein>
<evidence type="ECO:0000313" key="2">
    <source>
        <dbReference type="Proteomes" id="UP001341281"/>
    </source>
</evidence>